<accession>A0A220MI61</accession>
<evidence type="ECO:0000256" key="5">
    <source>
        <dbReference type="ARBA" id="ARBA00022692"/>
    </source>
</evidence>
<evidence type="ECO:0000313" key="10">
    <source>
        <dbReference type="Proteomes" id="UP000197781"/>
    </source>
</evidence>
<dbReference type="AlphaFoldDB" id="A0A220MI61"/>
<evidence type="ECO:0000256" key="8">
    <source>
        <dbReference type="SAM" id="Phobius"/>
    </source>
</evidence>
<evidence type="ECO:0000256" key="2">
    <source>
        <dbReference type="ARBA" id="ARBA00007998"/>
    </source>
</evidence>
<dbReference type="Proteomes" id="UP000197781">
    <property type="component" value="Chromosome"/>
</dbReference>
<feature type="transmembrane region" description="Helical" evidence="8">
    <location>
        <begin position="331"/>
        <end position="355"/>
    </location>
</feature>
<keyword evidence="3" id="KW-0813">Transport</keyword>
<evidence type="ECO:0000256" key="6">
    <source>
        <dbReference type="ARBA" id="ARBA00022989"/>
    </source>
</evidence>
<feature type="transmembrane region" description="Helical" evidence="8">
    <location>
        <begin position="112"/>
        <end position="134"/>
    </location>
</feature>
<feature type="transmembrane region" description="Helical" evidence="8">
    <location>
        <begin position="146"/>
        <end position="164"/>
    </location>
</feature>
<keyword evidence="6 8" id="KW-1133">Transmembrane helix</keyword>
<feature type="transmembrane region" description="Helical" evidence="8">
    <location>
        <begin position="306"/>
        <end position="325"/>
    </location>
</feature>
<dbReference type="GO" id="GO:0009847">
    <property type="term" value="P:spore germination"/>
    <property type="evidence" value="ECO:0007669"/>
    <property type="project" value="InterPro"/>
</dbReference>
<evidence type="ECO:0000256" key="3">
    <source>
        <dbReference type="ARBA" id="ARBA00022448"/>
    </source>
</evidence>
<dbReference type="KEGG" id="bfm:BP422_13585"/>
<feature type="transmembrane region" description="Helical" evidence="8">
    <location>
        <begin position="184"/>
        <end position="208"/>
    </location>
</feature>
<keyword evidence="7 8" id="KW-0472">Membrane</keyword>
<keyword evidence="4" id="KW-0309">Germination</keyword>
<protein>
    <submittedName>
        <fullName evidence="9">Spore gernimation protein</fullName>
    </submittedName>
</protein>
<gene>
    <name evidence="9" type="ORF">BP422_13585</name>
</gene>
<dbReference type="PANTHER" id="PTHR34975">
    <property type="entry name" value="SPORE GERMINATION PROTEIN A2"/>
    <property type="match status" value="1"/>
</dbReference>
<evidence type="ECO:0000256" key="1">
    <source>
        <dbReference type="ARBA" id="ARBA00004141"/>
    </source>
</evidence>
<proteinExistence type="inferred from homology"/>
<feature type="transmembrane region" description="Helical" evidence="8">
    <location>
        <begin position="407"/>
        <end position="428"/>
    </location>
</feature>
<evidence type="ECO:0000313" key="9">
    <source>
        <dbReference type="EMBL" id="ASJ54499.1"/>
    </source>
</evidence>
<feature type="transmembrane region" description="Helical" evidence="8">
    <location>
        <begin position="376"/>
        <end position="401"/>
    </location>
</feature>
<comment type="similarity">
    <text evidence="2">Belongs to the amino acid-polyamine-organocation (APC) superfamily. Spore germination protein (SGP) (TC 2.A.3.9) family.</text>
</comment>
<dbReference type="InterPro" id="IPR004761">
    <property type="entry name" value="Spore_GerAB"/>
</dbReference>
<evidence type="ECO:0000256" key="7">
    <source>
        <dbReference type="ARBA" id="ARBA00023136"/>
    </source>
</evidence>
<keyword evidence="5 8" id="KW-0812">Transmembrane</keyword>
<feature type="transmembrane region" description="Helical" evidence="8">
    <location>
        <begin position="74"/>
        <end position="100"/>
    </location>
</feature>
<feature type="transmembrane region" description="Helical" evidence="8">
    <location>
        <begin position="220"/>
        <end position="244"/>
    </location>
</feature>
<dbReference type="Pfam" id="PF03845">
    <property type="entry name" value="Spore_permease"/>
    <property type="match status" value="1"/>
</dbReference>
<dbReference type="EMBL" id="CP018145">
    <property type="protein sequence ID" value="ASJ54499.1"/>
    <property type="molecule type" value="Genomic_DNA"/>
</dbReference>
<sequence>MIHKQVINHRQIAWLVGSVLMTGMMISFLRSVVQVARMDAWFSQMLPIFYAILIAYVLSGLVEAYPGKNIFEILFIIGGKWIGGAINLLILFYIWIILAIDIKGAADFLRISLLPTTPLEIILLVFVLLMMYYGKTSLEVAARVNELYFPLYFMMCISLYFLLINEYNVERLEPILTSSLDRIVISNFMPLGVYGDIFLIGAFLHAIVEPRLFYAAMKHGVIIVGFGTTILLLILLGVMGFIIAGRLNFPIYILVQQIHVTDFLDRVEMILFSIWFPAFTIKVIVAYLAFLVGIGSFGGQQHYNTLNAPCGWFMVVSSIFAFPNVAHIDQFISYSLPLIVLVFQLPLALFLLIHVRRKNKGREQSLIPEGTKLYRFYRSMVWATTVCLSGCVLVILIGDFFKDKSAVGGVATAVVYIALLLIALLTSYGEMQALNHGKQKLGRAKQTGSTRQ</sequence>
<name>A0A220MI61_9BACL</name>
<feature type="transmembrane region" description="Helical" evidence="8">
    <location>
        <begin position="41"/>
        <end position="62"/>
    </location>
</feature>
<comment type="subcellular location">
    <subcellularLocation>
        <location evidence="1">Membrane</location>
        <topology evidence="1">Multi-pass membrane protein</topology>
    </subcellularLocation>
</comment>
<dbReference type="PANTHER" id="PTHR34975:SF2">
    <property type="entry name" value="SPORE GERMINATION PROTEIN A2"/>
    <property type="match status" value="1"/>
</dbReference>
<dbReference type="GO" id="GO:0016020">
    <property type="term" value="C:membrane"/>
    <property type="evidence" value="ECO:0007669"/>
    <property type="project" value="UniProtKB-SubCell"/>
</dbReference>
<evidence type="ECO:0000256" key="4">
    <source>
        <dbReference type="ARBA" id="ARBA00022544"/>
    </source>
</evidence>
<reference evidence="9 10" key="1">
    <citation type="submission" date="2016-11" db="EMBL/GenBank/DDBJ databases">
        <authorList>
            <person name="Jaros S."/>
            <person name="Januszkiewicz K."/>
            <person name="Wedrychowicz H."/>
        </authorList>
    </citation>
    <scope>NUCLEOTIDE SEQUENCE [LARGE SCALE GENOMIC DNA]</scope>
    <source>
        <strain evidence="9 10">NF2</strain>
    </source>
</reference>
<dbReference type="NCBIfam" id="TIGR00912">
    <property type="entry name" value="2A0309"/>
    <property type="match status" value="1"/>
</dbReference>
<dbReference type="RefSeq" id="WP_088908239.1">
    <property type="nucleotide sequence ID" value="NZ_CP018145.1"/>
</dbReference>
<feature type="transmembrane region" description="Helical" evidence="8">
    <location>
        <begin position="12"/>
        <end position="29"/>
    </location>
</feature>
<organism evidence="9 10">
    <name type="scientific">Brevibacillus formosus</name>
    <dbReference type="NCBI Taxonomy" id="54913"/>
    <lineage>
        <taxon>Bacteria</taxon>
        <taxon>Bacillati</taxon>
        <taxon>Bacillota</taxon>
        <taxon>Bacilli</taxon>
        <taxon>Bacillales</taxon>
        <taxon>Paenibacillaceae</taxon>
        <taxon>Brevibacillus</taxon>
    </lineage>
</organism>
<feature type="transmembrane region" description="Helical" evidence="8">
    <location>
        <begin position="270"/>
        <end position="294"/>
    </location>
</feature>